<keyword evidence="2" id="KW-0472">Membrane</keyword>
<keyword evidence="2" id="KW-1133">Transmembrane helix</keyword>
<gene>
    <name evidence="3" type="ORF">PSHT_02546</name>
</gene>
<dbReference type="VEuPathDB" id="FungiDB:PSHT_02546"/>
<reference evidence="4" key="3">
    <citation type="journal article" date="2018" name="Mol. Plant Microbe Interact.">
        <title>Genome sequence resources for the wheat stripe rust pathogen (Puccinia striiformis f. sp. tritici) and the barley stripe rust pathogen (Puccinia striiformis f. sp. hordei).</title>
        <authorList>
            <person name="Xia C."/>
            <person name="Wang M."/>
            <person name="Yin C."/>
            <person name="Cornejo O.E."/>
            <person name="Hulbert S.H."/>
            <person name="Chen X."/>
        </authorList>
    </citation>
    <scope>NUCLEOTIDE SEQUENCE [LARGE SCALE GENOMIC DNA]</scope>
    <source>
        <strain evidence="4">93TX-2</strain>
    </source>
</reference>
<keyword evidence="2" id="KW-0812">Transmembrane</keyword>
<comment type="caution">
    <text evidence="3">The sequence shown here is derived from an EMBL/GenBank/DDBJ whole genome shotgun (WGS) entry which is preliminary data.</text>
</comment>
<evidence type="ECO:0000313" key="4">
    <source>
        <dbReference type="Proteomes" id="UP000238274"/>
    </source>
</evidence>
<protein>
    <submittedName>
        <fullName evidence="3">Uncharacterized protein</fullName>
    </submittedName>
</protein>
<accession>A0A2S4WHU6</accession>
<organism evidence="3 4">
    <name type="scientific">Puccinia striiformis</name>
    <dbReference type="NCBI Taxonomy" id="27350"/>
    <lineage>
        <taxon>Eukaryota</taxon>
        <taxon>Fungi</taxon>
        <taxon>Dikarya</taxon>
        <taxon>Basidiomycota</taxon>
        <taxon>Pucciniomycotina</taxon>
        <taxon>Pucciniomycetes</taxon>
        <taxon>Pucciniales</taxon>
        <taxon>Pucciniaceae</taxon>
        <taxon>Puccinia</taxon>
    </lineage>
</organism>
<reference evidence="4" key="2">
    <citation type="journal article" date="2018" name="BMC Genomics">
        <title>Genomic insights into host adaptation between the wheat stripe rust pathogen (Puccinia striiformis f. sp. tritici) and the barley stripe rust pathogen (Puccinia striiformis f. sp. hordei).</title>
        <authorList>
            <person name="Xia C."/>
            <person name="Wang M."/>
            <person name="Yin C."/>
            <person name="Cornejo O.E."/>
            <person name="Hulbert S.H."/>
            <person name="Chen X."/>
        </authorList>
    </citation>
    <scope>NUCLEOTIDE SEQUENCE [LARGE SCALE GENOMIC DNA]</scope>
    <source>
        <strain evidence="4">93TX-2</strain>
    </source>
</reference>
<feature type="region of interest" description="Disordered" evidence="1">
    <location>
        <begin position="1"/>
        <end position="27"/>
    </location>
</feature>
<evidence type="ECO:0000256" key="2">
    <source>
        <dbReference type="SAM" id="Phobius"/>
    </source>
</evidence>
<feature type="transmembrane region" description="Helical" evidence="2">
    <location>
        <begin position="235"/>
        <end position="268"/>
    </location>
</feature>
<evidence type="ECO:0000313" key="3">
    <source>
        <dbReference type="EMBL" id="POW21321.1"/>
    </source>
</evidence>
<name>A0A2S4WHU6_9BASI</name>
<evidence type="ECO:0000256" key="1">
    <source>
        <dbReference type="SAM" id="MobiDB-lite"/>
    </source>
</evidence>
<dbReference type="EMBL" id="PKSM01000022">
    <property type="protein sequence ID" value="POW21321.1"/>
    <property type="molecule type" value="Genomic_DNA"/>
</dbReference>
<proteinExistence type="predicted"/>
<reference evidence="3 4" key="1">
    <citation type="submission" date="2017-12" db="EMBL/GenBank/DDBJ databases">
        <title>Gene loss provides genomic basis for host adaptation in cereal stripe rust fungi.</title>
        <authorList>
            <person name="Xia C."/>
        </authorList>
    </citation>
    <scope>NUCLEOTIDE SEQUENCE [LARGE SCALE GENOMIC DNA]</scope>
    <source>
        <strain evidence="3 4">93TX-2</strain>
    </source>
</reference>
<keyword evidence="4" id="KW-1185">Reference proteome</keyword>
<sequence length="274" mass="30092">MDLVERSKNTNPNDNIQQLSSSSKGGDMCARADNLSISTWCPPRVAESCGLSLNSTSSAQHPKPAGGAALANVLAQQMGSAGNGNNINRLCFPHPLPSPNCPTSRACTFALPLPQLNNQGLGKAFYKSTMEGSTRGDASKIYRMLQLHQLARKSRIYRRLLRRESKKDLPFHTKSKMIALQDLAEKGFAPQTPIHHPRIWRLRLQGQYDVLLNLGTPPVPHPEAQGQLRPPSIKFGLWACISSSFFTAFLACGLFLSIISQMILIFGYLNGDYS</sequence>
<dbReference type="AlphaFoldDB" id="A0A2S4WHU6"/>
<dbReference type="VEuPathDB" id="FungiDB:PSTT_03368"/>
<dbReference type="Proteomes" id="UP000238274">
    <property type="component" value="Unassembled WGS sequence"/>
</dbReference>
<feature type="compositionally biased region" description="Polar residues" evidence="1">
    <location>
        <begin position="9"/>
        <end position="24"/>
    </location>
</feature>